<organism evidence="2 3">
    <name type="scientific">Roseibium litorale</name>
    <dbReference type="NCBI Taxonomy" id="2803841"/>
    <lineage>
        <taxon>Bacteria</taxon>
        <taxon>Pseudomonadati</taxon>
        <taxon>Pseudomonadota</taxon>
        <taxon>Alphaproteobacteria</taxon>
        <taxon>Hyphomicrobiales</taxon>
        <taxon>Stappiaceae</taxon>
        <taxon>Roseibium</taxon>
    </lineage>
</organism>
<evidence type="ECO:0000256" key="1">
    <source>
        <dbReference type="SAM" id="SignalP"/>
    </source>
</evidence>
<comment type="caution">
    <text evidence="2">The sequence shown here is derived from an EMBL/GenBank/DDBJ whole genome shotgun (WGS) entry which is preliminary data.</text>
</comment>
<gene>
    <name evidence="2" type="ORF">IG616_11655</name>
</gene>
<feature type="signal peptide" evidence="1">
    <location>
        <begin position="1"/>
        <end position="21"/>
    </location>
</feature>
<keyword evidence="1" id="KW-0732">Signal</keyword>
<feature type="chain" id="PRO_5047249441" description="Autotransporter domain-containing protein" evidence="1">
    <location>
        <begin position="22"/>
        <end position="363"/>
    </location>
</feature>
<dbReference type="Proteomes" id="UP000632063">
    <property type="component" value="Unassembled WGS sequence"/>
</dbReference>
<protein>
    <recommendedName>
        <fullName evidence="4">Autotransporter domain-containing protein</fullName>
    </recommendedName>
</protein>
<evidence type="ECO:0000313" key="2">
    <source>
        <dbReference type="EMBL" id="MBD8892207.1"/>
    </source>
</evidence>
<reference evidence="2 3" key="2">
    <citation type="journal article" date="2021" name="Int. J. Syst. Evol. Microbiol.">
        <title>Roseibium litorale sp. nov., isolated from a tidal flat sediment and proposal for the reclassification of Labrenzia polysiphoniae as Roseibium polysiphoniae comb. nov.</title>
        <authorList>
            <person name="Liu Y."/>
            <person name="Pei T."/>
            <person name="Du J."/>
            <person name="Chao M."/>
            <person name="Deng M.R."/>
            <person name="Zhu H."/>
        </authorList>
    </citation>
    <scope>NUCLEOTIDE SEQUENCE [LARGE SCALE GENOMIC DNA]</scope>
    <source>
        <strain evidence="2 3">4C16A</strain>
    </source>
</reference>
<name>A0ABR9CMZ0_9HYPH</name>
<proteinExistence type="predicted"/>
<sequence>MKASIFAAAAAIALAGNAALADGTAPQHGQPPVSAMALMNLGRDGLLRSYFESDQFGSVQWRVGQGRITIGNAAASGQPKSHYKDGTTDTVVPLNFMFGLPGGNSVIRLGVRGTFSNGANYPVELDGGTGRVDLQYLRFPDASTMWAIGGFYEHTDLDIDDAGSIKRPAGGIRADILKEFSAHWGVAARAEYSWGTDDLEIGVGPSLTMRHKQADDHLYTQAELIGQFRNSDIGIVPESWVLHPVLGVQFQRSFIQSTANNFGVVSSGVVGATENYGTVWAHLRLEKEAAPGGWSPNFLAGLEQEYANDLDAIVDDPTYAVLGAGLSKTFAKGNRFEVAFTRHQGLQGKRWNQALVGTLTLNF</sequence>
<evidence type="ECO:0000313" key="3">
    <source>
        <dbReference type="Proteomes" id="UP000632063"/>
    </source>
</evidence>
<accession>A0ABR9CMZ0</accession>
<keyword evidence="3" id="KW-1185">Reference proteome</keyword>
<evidence type="ECO:0008006" key="4">
    <source>
        <dbReference type="Google" id="ProtNLM"/>
    </source>
</evidence>
<dbReference type="EMBL" id="JACYXI010000006">
    <property type="protein sequence ID" value="MBD8892207.1"/>
    <property type="molecule type" value="Genomic_DNA"/>
</dbReference>
<reference evidence="3" key="1">
    <citation type="submission" date="2020-09" db="EMBL/GenBank/DDBJ databases">
        <title>The genome sequence of strain Labrenzia suaedae 4C16A.</title>
        <authorList>
            <person name="Liu Y."/>
        </authorList>
    </citation>
    <scope>NUCLEOTIDE SEQUENCE [LARGE SCALE GENOMIC DNA]</scope>
    <source>
        <strain evidence="3">4C16A</strain>
    </source>
</reference>
<dbReference type="RefSeq" id="WP_192148321.1">
    <property type="nucleotide sequence ID" value="NZ_JACYXI010000006.1"/>
</dbReference>